<proteinExistence type="inferred from homology"/>
<dbReference type="NCBIfam" id="TIGR01049">
    <property type="entry name" value="rpsJ_bact"/>
    <property type="match status" value="1"/>
</dbReference>
<keyword evidence="3 4" id="KW-0687">Ribonucleoprotein</keyword>
<dbReference type="FunFam" id="3.30.70.600:FF:000003">
    <property type="entry name" value="30S ribosomal protein S10"/>
    <property type="match status" value="1"/>
</dbReference>
<evidence type="ECO:0000259" key="5">
    <source>
        <dbReference type="SMART" id="SM01403"/>
    </source>
</evidence>
<dbReference type="GO" id="GO:0006412">
    <property type="term" value="P:translation"/>
    <property type="evidence" value="ECO:0007669"/>
    <property type="project" value="UniProtKB-UniRule"/>
</dbReference>
<dbReference type="SUPFAM" id="SSF54999">
    <property type="entry name" value="Ribosomal protein S10"/>
    <property type="match status" value="1"/>
</dbReference>
<dbReference type="Gene3D" id="3.30.70.600">
    <property type="entry name" value="Ribosomal protein S10 domain"/>
    <property type="match status" value="1"/>
</dbReference>
<accession>A0A514CPK4</accession>
<dbReference type="InterPro" id="IPR001848">
    <property type="entry name" value="Ribosomal_uS10"/>
</dbReference>
<dbReference type="GeneID" id="40868927"/>
<dbReference type="InterPro" id="IPR027486">
    <property type="entry name" value="Ribosomal_uS10_dom"/>
</dbReference>
<sequence>MEKKIRIELKSFDSQLINESCNQISENLKQTNSTISGPIALPTKKRIYCVLRSPHVNKDSREHFEIRTYKRIVDIFPFTLDTINLLRNLDLPSGIAAKITRVPL</sequence>
<geneLocation type="chloroplast" evidence="6"/>
<keyword evidence="6" id="KW-0934">Plastid</keyword>
<protein>
    <recommendedName>
        <fullName evidence="4">Small ribosomal subunit protein uS10c</fullName>
    </recommendedName>
</protein>
<feature type="domain" description="Small ribosomal subunit protein uS10" evidence="5">
    <location>
        <begin position="6"/>
        <end position="100"/>
    </location>
</feature>
<dbReference type="NCBIfam" id="NF001861">
    <property type="entry name" value="PRK00596.1"/>
    <property type="match status" value="1"/>
</dbReference>
<dbReference type="EMBL" id="MK561359">
    <property type="protein sequence ID" value="QDH81733.1"/>
    <property type="molecule type" value="Genomic_DNA"/>
</dbReference>
<reference evidence="6" key="1">
    <citation type="submission" date="2019-02" db="EMBL/GenBank/DDBJ databases">
        <title>Dictyochophyceae plastid genomes reveal unusual variability of their organisation.</title>
        <authorList>
            <person name="Han K.Y."/>
            <person name="Maciszewski K."/>
            <person name="Graf L."/>
            <person name="Andersen R.A."/>
            <person name="Karnkowska A."/>
            <person name="Yoon H.S."/>
        </authorList>
    </citation>
    <scope>NUCLEOTIDE SEQUENCE</scope>
</reference>
<dbReference type="GO" id="GO:0000049">
    <property type="term" value="F:tRNA binding"/>
    <property type="evidence" value="ECO:0007669"/>
    <property type="project" value="UniProtKB-UniRule"/>
</dbReference>
<name>A0A514CPK4_9STRA</name>
<dbReference type="PANTHER" id="PTHR11700">
    <property type="entry name" value="30S RIBOSOMAL PROTEIN S10 FAMILY MEMBER"/>
    <property type="match status" value="1"/>
</dbReference>
<dbReference type="PRINTS" id="PR00971">
    <property type="entry name" value="RIBOSOMALS10"/>
</dbReference>
<evidence type="ECO:0000256" key="1">
    <source>
        <dbReference type="ARBA" id="ARBA00007102"/>
    </source>
</evidence>
<evidence type="ECO:0000256" key="4">
    <source>
        <dbReference type="HAMAP-Rule" id="MF_00508"/>
    </source>
</evidence>
<dbReference type="InterPro" id="IPR036838">
    <property type="entry name" value="Ribosomal_uS10_dom_sf"/>
</dbReference>
<dbReference type="HAMAP" id="MF_00508">
    <property type="entry name" value="Ribosomal_uS10"/>
    <property type="match status" value="1"/>
</dbReference>
<dbReference type="RefSeq" id="YP_009677072.1">
    <property type="nucleotide sequence ID" value="NC_043929.1"/>
</dbReference>
<comment type="subunit">
    <text evidence="4">Part of the 30S ribosomal subunit.</text>
</comment>
<evidence type="ECO:0000256" key="3">
    <source>
        <dbReference type="ARBA" id="ARBA00023274"/>
    </source>
</evidence>
<dbReference type="AlphaFoldDB" id="A0A514CPK4"/>
<gene>
    <name evidence="4 6" type="primary">rps10</name>
</gene>
<organism evidence="6">
    <name type="scientific">Octactis speculum</name>
    <dbReference type="NCBI Taxonomy" id="3111310"/>
    <lineage>
        <taxon>Eukaryota</taxon>
        <taxon>Sar</taxon>
        <taxon>Stramenopiles</taxon>
        <taxon>Ochrophyta</taxon>
        <taxon>Dictyochophyceae</taxon>
        <taxon>Dictyochales</taxon>
        <taxon>Dictyochaceae</taxon>
        <taxon>Octactis</taxon>
    </lineage>
</organism>
<dbReference type="GO" id="GO:0003735">
    <property type="term" value="F:structural constituent of ribosome"/>
    <property type="evidence" value="ECO:0007669"/>
    <property type="project" value="InterPro"/>
</dbReference>
<dbReference type="SMART" id="SM01403">
    <property type="entry name" value="Ribosomal_S10"/>
    <property type="match status" value="1"/>
</dbReference>
<comment type="function">
    <text evidence="4">Involved in the binding of tRNA to the ribosomes.</text>
</comment>
<keyword evidence="6" id="KW-0150">Chloroplast</keyword>
<comment type="similarity">
    <text evidence="1 4">Belongs to the universal ribosomal protein uS10 family.</text>
</comment>
<comment type="subcellular location">
    <subcellularLocation>
        <location evidence="4">Plastid</location>
        <location evidence="4">Chloroplast</location>
    </subcellularLocation>
</comment>
<dbReference type="GO" id="GO:1990904">
    <property type="term" value="C:ribonucleoprotein complex"/>
    <property type="evidence" value="ECO:0007669"/>
    <property type="project" value="UniProtKB-KW"/>
</dbReference>
<dbReference type="GO" id="GO:0005840">
    <property type="term" value="C:ribosome"/>
    <property type="evidence" value="ECO:0007669"/>
    <property type="project" value="UniProtKB-KW"/>
</dbReference>
<dbReference type="GO" id="GO:0009507">
    <property type="term" value="C:chloroplast"/>
    <property type="evidence" value="ECO:0007669"/>
    <property type="project" value="UniProtKB-SubCell"/>
</dbReference>
<evidence type="ECO:0000256" key="2">
    <source>
        <dbReference type="ARBA" id="ARBA00022980"/>
    </source>
</evidence>
<keyword evidence="2 4" id="KW-0689">Ribosomal protein</keyword>
<evidence type="ECO:0000313" key="6">
    <source>
        <dbReference type="EMBL" id="QDH81733.1"/>
    </source>
</evidence>
<dbReference type="Pfam" id="PF00338">
    <property type="entry name" value="Ribosomal_S10"/>
    <property type="match status" value="1"/>
</dbReference>